<keyword evidence="3" id="KW-1185">Reference proteome</keyword>
<evidence type="ECO:0000313" key="2">
    <source>
        <dbReference type="EMBL" id="GCB80844.1"/>
    </source>
</evidence>
<dbReference type="PANTHER" id="PTHR24410">
    <property type="entry name" value="HL07962P-RELATED"/>
    <property type="match status" value="1"/>
</dbReference>
<dbReference type="STRING" id="75743.A0A401Q631"/>
<dbReference type="SMART" id="SM00875">
    <property type="entry name" value="BACK"/>
    <property type="match status" value="1"/>
</dbReference>
<dbReference type="OMA" id="HENIFFH"/>
<feature type="domain" description="BACK" evidence="1">
    <location>
        <begin position="144"/>
        <end position="243"/>
    </location>
</feature>
<gene>
    <name evidence="2" type="ORF">scyTo_0022414</name>
</gene>
<dbReference type="InterPro" id="IPR011705">
    <property type="entry name" value="BACK"/>
</dbReference>
<protein>
    <recommendedName>
        <fullName evidence="1">BACK domain-containing protein</fullName>
    </recommendedName>
</protein>
<dbReference type="Gene3D" id="1.25.40.420">
    <property type="match status" value="1"/>
</dbReference>
<dbReference type="InterPro" id="IPR051481">
    <property type="entry name" value="BTB-POZ/Galectin-3-binding"/>
</dbReference>
<dbReference type="AlphaFoldDB" id="A0A401Q631"/>
<dbReference type="Pfam" id="PF07707">
    <property type="entry name" value="BACK"/>
    <property type="match status" value="1"/>
</dbReference>
<dbReference type="EMBL" id="BFAA01022425">
    <property type="protein sequence ID" value="GCB80844.1"/>
    <property type="molecule type" value="Genomic_DNA"/>
</dbReference>
<evidence type="ECO:0000313" key="3">
    <source>
        <dbReference type="Proteomes" id="UP000288216"/>
    </source>
</evidence>
<organism evidence="2 3">
    <name type="scientific">Scyliorhinus torazame</name>
    <name type="common">Cloudy catshark</name>
    <name type="synonym">Catulus torazame</name>
    <dbReference type="NCBI Taxonomy" id="75743"/>
    <lineage>
        <taxon>Eukaryota</taxon>
        <taxon>Metazoa</taxon>
        <taxon>Chordata</taxon>
        <taxon>Craniata</taxon>
        <taxon>Vertebrata</taxon>
        <taxon>Chondrichthyes</taxon>
        <taxon>Elasmobranchii</taxon>
        <taxon>Galeomorphii</taxon>
        <taxon>Galeoidea</taxon>
        <taxon>Carcharhiniformes</taxon>
        <taxon>Scyliorhinidae</taxon>
        <taxon>Scyliorhinus</taxon>
    </lineage>
</organism>
<sequence length="457" mass="53179">RIENFFGYRLDLTAEFSNSLNRLYITRSNCDMNITVIALENGKVELRSCVHSLIFAMHTDGNLISKSQTKIFRMIVSKDCVKFVNDFIRYIAALYFYTRKIYINLSSVKCIHNLASDYGVTAIRDYCDKLFYKLLPQDQSFKHQLELYNYAEAVEDSFLKEICLKYFAWNCEAFSKSVVWYEMAGEELDALLQRSDIVIENEFRLFQAVEQWVIENERAEMVDLLMSKIRFHMMSPEQLVSIPYNSNLYEVFQGIFTTRLLEAFEFHSVPVQKLKYYRNISEASYHPRIYTSPDWSTLLHIPTPAPGFNHSYTHQPFYGALVPYREQLDTGYNPYHPSPSSFFHTARHMSQLYISNTLSWSAHYHTNAQGCRNSNVICPYDTYPVATLSTAPSRQDNSIAYQNQILIVCEDRYISFVQDMKNSSAVLPLLNTTALFLFACSSGVTSLRFVVRPYYIQ</sequence>
<dbReference type="OrthoDB" id="9945092at2759"/>
<dbReference type="Proteomes" id="UP000288216">
    <property type="component" value="Unassembled WGS sequence"/>
</dbReference>
<accession>A0A401Q631</accession>
<evidence type="ECO:0000259" key="1">
    <source>
        <dbReference type="SMART" id="SM00875"/>
    </source>
</evidence>
<comment type="caution">
    <text evidence="2">The sequence shown here is derived from an EMBL/GenBank/DDBJ whole genome shotgun (WGS) entry which is preliminary data.</text>
</comment>
<feature type="non-terminal residue" evidence="2">
    <location>
        <position position="1"/>
    </location>
</feature>
<dbReference type="PANTHER" id="PTHR24410:SF16">
    <property type="entry name" value="GALECTIN-3-BINDING PROTEIN"/>
    <property type="match status" value="1"/>
</dbReference>
<reference evidence="2 3" key="1">
    <citation type="journal article" date="2018" name="Nat. Ecol. Evol.">
        <title>Shark genomes provide insights into elasmobranch evolution and the origin of vertebrates.</title>
        <authorList>
            <person name="Hara Y"/>
            <person name="Yamaguchi K"/>
            <person name="Onimaru K"/>
            <person name="Kadota M"/>
            <person name="Koyanagi M"/>
            <person name="Keeley SD"/>
            <person name="Tatsumi K"/>
            <person name="Tanaka K"/>
            <person name="Motone F"/>
            <person name="Kageyama Y"/>
            <person name="Nozu R"/>
            <person name="Adachi N"/>
            <person name="Nishimura O"/>
            <person name="Nakagawa R"/>
            <person name="Tanegashima C"/>
            <person name="Kiyatake I"/>
            <person name="Matsumoto R"/>
            <person name="Murakumo K"/>
            <person name="Nishida K"/>
            <person name="Terakita A"/>
            <person name="Kuratani S"/>
            <person name="Sato K"/>
            <person name="Hyodo S Kuraku.S."/>
        </authorList>
    </citation>
    <scope>NUCLEOTIDE SEQUENCE [LARGE SCALE GENOMIC DNA]</scope>
</reference>
<name>A0A401Q631_SCYTO</name>
<proteinExistence type="predicted"/>